<dbReference type="AlphaFoldDB" id="A0AAW9ABP3"/>
<dbReference type="NCBIfam" id="TIGR03725">
    <property type="entry name" value="T6A_YeaZ"/>
    <property type="match status" value="1"/>
</dbReference>
<dbReference type="Pfam" id="PF00814">
    <property type="entry name" value="TsaD"/>
    <property type="match status" value="1"/>
</dbReference>
<dbReference type="InterPro" id="IPR022496">
    <property type="entry name" value="T6A_TsaB"/>
</dbReference>
<dbReference type="InterPro" id="IPR000905">
    <property type="entry name" value="Gcp-like_dom"/>
</dbReference>
<dbReference type="RefSeq" id="WP_317940931.1">
    <property type="nucleotide sequence ID" value="NZ_JAUBDJ010000007.1"/>
</dbReference>
<dbReference type="EC" id="2.3.1.234" evidence="2"/>
<feature type="domain" description="Gcp-like" evidence="1">
    <location>
        <begin position="32"/>
        <end position="225"/>
    </location>
</feature>
<dbReference type="Gene3D" id="3.30.420.40">
    <property type="match status" value="2"/>
</dbReference>
<dbReference type="CDD" id="cd24032">
    <property type="entry name" value="ASKHA_NBD_TsaB"/>
    <property type="match status" value="1"/>
</dbReference>
<organism evidence="2 3">
    <name type="scientific">Sporosarcina thermotolerans</name>
    <dbReference type="NCBI Taxonomy" id="633404"/>
    <lineage>
        <taxon>Bacteria</taxon>
        <taxon>Bacillati</taxon>
        <taxon>Bacillota</taxon>
        <taxon>Bacilli</taxon>
        <taxon>Bacillales</taxon>
        <taxon>Caryophanaceae</taxon>
        <taxon>Sporosarcina</taxon>
    </lineage>
</organism>
<dbReference type="InterPro" id="IPR043129">
    <property type="entry name" value="ATPase_NBD"/>
</dbReference>
<accession>A0AAW9ABP3</accession>
<dbReference type="SUPFAM" id="SSF53067">
    <property type="entry name" value="Actin-like ATPase domain"/>
    <property type="match status" value="2"/>
</dbReference>
<dbReference type="GO" id="GO:0061711">
    <property type="term" value="F:tRNA N(6)-L-threonylcarbamoyladenine synthase activity"/>
    <property type="evidence" value="ECO:0007669"/>
    <property type="project" value="UniProtKB-EC"/>
</dbReference>
<sequence length="236" mass="25784">MIWLGIDTANTPLSVAIVKDGAILAEVNSSMAVNHSLRAMPVIEELFETVQLKPKDIDAIAVSEGPGSYTGVRIGVTIAKTLAWTLKKPLVGVSSLKTLAANAIYFNGLICPVVDARRNNVYAGVYENIDGALVAIHEDRHLGIEALLDSLGELDRPVLFIGKDVGMYEELITNRLKENSVIAPFPMNLPRASSLIYIAQQSGHEENTHAFTPEYRRIAEAEANWLMQQTKEKGSE</sequence>
<dbReference type="PANTHER" id="PTHR11735">
    <property type="entry name" value="TRNA N6-ADENOSINE THREONYLCARBAMOYLTRANSFERASE"/>
    <property type="match status" value="1"/>
</dbReference>
<reference evidence="2 3" key="1">
    <citation type="submission" date="2023-06" db="EMBL/GenBank/DDBJ databases">
        <title>Sporosarcina sp. nov., isolated from Korean traditional fermented seafood 'Jeotgal'.</title>
        <authorList>
            <person name="Yang A.I."/>
            <person name="Shin N.-R."/>
        </authorList>
    </citation>
    <scope>NUCLEOTIDE SEQUENCE [LARGE SCALE GENOMIC DNA]</scope>
    <source>
        <strain evidence="2 3">KCTC43456</strain>
    </source>
</reference>
<name>A0AAW9ABP3_9BACL</name>
<dbReference type="Proteomes" id="UP001271648">
    <property type="component" value="Unassembled WGS sequence"/>
</dbReference>
<keyword evidence="2" id="KW-0808">Transferase</keyword>
<evidence type="ECO:0000259" key="1">
    <source>
        <dbReference type="Pfam" id="PF00814"/>
    </source>
</evidence>
<dbReference type="EMBL" id="JAUBDJ010000007">
    <property type="protein sequence ID" value="MDW0117795.1"/>
    <property type="molecule type" value="Genomic_DNA"/>
</dbReference>
<dbReference type="GO" id="GO:0002949">
    <property type="term" value="P:tRNA threonylcarbamoyladenosine modification"/>
    <property type="evidence" value="ECO:0007669"/>
    <property type="project" value="InterPro"/>
</dbReference>
<dbReference type="PANTHER" id="PTHR11735:SF11">
    <property type="entry name" value="TRNA THREONYLCARBAMOYLADENOSINE BIOSYNTHESIS PROTEIN TSAB"/>
    <property type="match status" value="1"/>
</dbReference>
<proteinExistence type="predicted"/>
<protein>
    <submittedName>
        <fullName evidence="2">tRNA (Adenosine(37)-N6)-threonylcarbamoyltransferase complex dimerization subunit type 1 TsaB</fullName>
        <ecNumber evidence="2">2.3.1.234</ecNumber>
    </submittedName>
</protein>
<evidence type="ECO:0000313" key="2">
    <source>
        <dbReference type="EMBL" id="MDW0117795.1"/>
    </source>
</evidence>
<gene>
    <name evidence="2" type="primary">tsaB</name>
    <name evidence="2" type="ORF">QTL97_12670</name>
</gene>
<comment type="caution">
    <text evidence="2">The sequence shown here is derived from an EMBL/GenBank/DDBJ whole genome shotgun (WGS) entry which is preliminary data.</text>
</comment>
<evidence type="ECO:0000313" key="3">
    <source>
        <dbReference type="Proteomes" id="UP001271648"/>
    </source>
</evidence>
<dbReference type="GO" id="GO:0005829">
    <property type="term" value="C:cytosol"/>
    <property type="evidence" value="ECO:0007669"/>
    <property type="project" value="TreeGrafter"/>
</dbReference>
<keyword evidence="3" id="KW-1185">Reference proteome</keyword>
<keyword evidence="2" id="KW-0012">Acyltransferase</keyword>